<organism evidence="2 3">
    <name type="scientific">Aspergillus bertholletiae</name>
    <dbReference type="NCBI Taxonomy" id="1226010"/>
    <lineage>
        <taxon>Eukaryota</taxon>
        <taxon>Fungi</taxon>
        <taxon>Dikarya</taxon>
        <taxon>Ascomycota</taxon>
        <taxon>Pezizomycotina</taxon>
        <taxon>Eurotiomycetes</taxon>
        <taxon>Eurotiomycetidae</taxon>
        <taxon>Eurotiales</taxon>
        <taxon>Aspergillaceae</taxon>
        <taxon>Aspergillus</taxon>
        <taxon>Aspergillus subgen. Circumdati</taxon>
    </lineage>
</organism>
<keyword evidence="1" id="KW-1133">Transmembrane helix</keyword>
<protein>
    <recommendedName>
        <fullName evidence="4">MARVEL domain-containing protein</fullName>
    </recommendedName>
</protein>
<feature type="transmembrane region" description="Helical" evidence="1">
    <location>
        <begin position="16"/>
        <end position="37"/>
    </location>
</feature>
<evidence type="ECO:0000313" key="2">
    <source>
        <dbReference type="EMBL" id="KAE8378993.1"/>
    </source>
</evidence>
<evidence type="ECO:0008006" key="4">
    <source>
        <dbReference type="Google" id="ProtNLM"/>
    </source>
</evidence>
<feature type="transmembrane region" description="Helical" evidence="1">
    <location>
        <begin position="134"/>
        <end position="157"/>
    </location>
</feature>
<feature type="transmembrane region" description="Helical" evidence="1">
    <location>
        <begin position="49"/>
        <end position="73"/>
    </location>
</feature>
<sequence>MTDSNYLLQDGHPAILSLRIAAIVSAFTSVIVFAWATKAHENVWIDFNGGSMCAIILGTASYAVLWSLVPLTARLLLRRSLRPGVYIAFDFIAWGAVFAATVVTMVMLVPIGVSGYSYLRSAGMDTTLPKVECFGFAMALLTAVLHFVLFVWACWACDRQRKQPRKTNT</sequence>
<proteinExistence type="predicted"/>
<keyword evidence="1" id="KW-0812">Transmembrane</keyword>
<dbReference type="OrthoDB" id="4361504at2759"/>
<keyword evidence="3" id="KW-1185">Reference proteome</keyword>
<dbReference type="Proteomes" id="UP000326198">
    <property type="component" value="Unassembled WGS sequence"/>
</dbReference>
<dbReference type="EMBL" id="ML736200">
    <property type="protein sequence ID" value="KAE8378993.1"/>
    <property type="molecule type" value="Genomic_DNA"/>
</dbReference>
<dbReference type="AlphaFoldDB" id="A0A5N7BB54"/>
<feature type="transmembrane region" description="Helical" evidence="1">
    <location>
        <begin position="85"/>
        <end position="114"/>
    </location>
</feature>
<reference evidence="2 3" key="1">
    <citation type="submission" date="2019-04" db="EMBL/GenBank/DDBJ databases">
        <title>Friends and foes A comparative genomics studyof 23 Aspergillus species from section Flavi.</title>
        <authorList>
            <consortium name="DOE Joint Genome Institute"/>
            <person name="Kjaerbolling I."/>
            <person name="Vesth T."/>
            <person name="Frisvad J.C."/>
            <person name="Nybo J.L."/>
            <person name="Theobald S."/>
            <person name="Kildgaard S."/>
            <person name="Isbrandt T."/>
            <person name="Kuo A."/>
            <person name="Sato A."/>
            <person name="Lyhne E.K."/>
            <person name="Kogle M.E."/>
            <person name="Wiebenga A."/>
            <person name="Kun R.S."/>
            <person name="Lubbers R.J."/>
            <person name="Makela M.R."/>
            <person name="Barry K."/>
            <person name="Chovatia M."/>
            <person name="Clum A."/>
            <person name="Daum C."/>
            <person name="Haridas S."/>
            <person name="He G."/>
            <person name="LaButti K."/>
            <person name="Lipzen A."/>
            <person name="Mondo S."/>
            <person name="Riley R."/>
            <person name="Salamov A."/>
            <person name="Simmons B.A."/>
            <person name="Magnuson J.K."/>
            <person name="Henrissat B."/>
            <person name="Mortensen U.H."/>
            <person name="Larsen T.O."/>
            <person name="Devries R.P."/>
            <person name="Grigoriev I.V."/>
            <person name="Machida M."/>
            <person name="Baker S.E."/>
            <person name="Andersen M.R."/>
        </authorList>
    </citation>
    <scope>NUCLEOTIDE SEQUENCE [LARGE SCALE GENOMIC DNA]</scope>
    <source>
        <strain evidence="2 3">IBT 29228</strain>
    </source>
</reference>
<gene>
    <name evidence="2" type="ORF">BDV26DRAFT_260375</name>
</gene>
<evidence type="ECO:0000256" key="1">
    <source>
        <dbReference type="SAM" id="Phobius"/>
    </source>
</evidence>
<name>A0A5N7BB54_9EURO</name>
<evidence type="ECO:0000313" key="3">
    <source>
        <dbReference type="Proteomes" id="UP000326198"/>
    </source>
</evidence>
<keyword evidence="1" id="KW-0472">Membrane</keyword>
<accession>A0A5N7BB54</accession>